<dbReference type="Proteomes" id="UP000320710">
    <property type="component" value="Unassembled WGS sequence"/>
</dbReference>
<dbReference type="Pfam" id="PF26002">
    <property type="entry name" value="Beta-barrel_AprE"/>
    <property type="match status" value="1"/>
</dbReference>
<evidence type="ECO:0000256" key="3">
    <source>
        <dbReference type="ARBA" id="ARBA00022448"/>
    </source>
</evidence>
<feature type="domain" description="AprE-like long alpha-helical hairpin" evidence="8">
    <location>
        <begin position="133"/>
        <end position="207"/>
    </location>
</feature>
<dbReference type="RefSeq" id="WP_260440746.1">
    <property type="nucleotide sequence ID" value="NZ_VFMJ01000001.1"/>
</dbReference>
<dbReference type="InterPro" id="IPR050739">
    <property type="entry name" value="MFP"/>
</dbReference>
<proteinExistence type="inferred from homology"/>
<evidence type="ECO:0000256" key="4">
    <source>
        <dbReference type="ARBA" id="ARBA00022692"/>
    </source>
</evidence>
<organism evidence="10 11">
    <name type="scientific">Serratia marcescens</name>
    <dbReference type="NCBI Taxonomy" id="615"/>
    <lineage>
        <taxon>Bacteria</taxon>
        <taxon>Pseudomonadati</taxon>
        <taxon>Pseudomonadota</taxon>
        <taxon>Gammaproteobacteria</taxon>
        <taxon>Enterobacterales</taxon>
        <taxon>Yersiniaceae</taxon>
        <taxon>Serratia</taxon>
    </lineage>
</organism>
<evidence type="ECO:0000256" key="7">
    <source>
        <dbReference type="SAM" id="Phobius"/>
    </source>
</evidence>
<evidence type="ECO:0000256" key="6">
    <source>
        <dbReference type="ARBA" id="ARBA00023136"/>
    </source>
</evidence>
<reference evidence="10 11" key="2">
    <citation type="submission" date="2019-07" db="EMBL/GenBank/DDBJ databases">
        <title>Investigation of anaerobic lignin degradation for improved lignocellulosic biofuels.</title>
        <authorList>
            <person name="Deangelis K.PhD."/>
        </authorList>
    </citation>
    <scope>NUCLEOTIDE SEQUENCE [LARGE SCALE GENOMIC DNA]</scope>
    <source>
        <strain evidence="10 11">106R</strain>
    </source>
</reference>
<reference evidence="10 11" key="1">
    <citation type="submission" date="2019-06" db="EMBL/GenBank/DDBJ databases">
        <authorList>
            <person name="Deangelis K."/>
            <person name="Huntemann M."/>
            <person name="Clum A."/>
            <person name="Pillay M."/>
            <person name="Palaniappan K."/>
            <person name="Varghese N."/>
            <person name="Mikhailova N."/>
            <person name="Stamatis D."/>
            <person name="Reddy T."/>
            <person name="Daum C."/>
            <person name="Shapiro N."/>
            <person name="Ivanova N."/>
            <person name="Kyrpides N."/>
            <person name="Woyke T."/>
        </authorList>
    </citation>
    <scope>NUCLEOTIDE SEQUENCE [LARGE SCALE GENOMIC DNA]</scope>
    <source>
        <strain evidence="10 11">106R</strain>
    </source>
</reference>
<dbReference type="PANTHER" id="PTHR30386:SF26">
    <property type="entry name" value="TRANSPORT PROTEIN COMB"/>
    <property type="match status" value="1"/>
</dbReference>
<dbReference type="EMBL" id="VFMJ01000001">
    <property type="protein sequence ID" value="TQI86457.1"/>
    <property type="molecule type" value="Genomic_DNA"/>
</dbReference>
<keyword evidence="3" id="KW-0813">Transport</keyword>
<comment type="caution">
    <text evidence="10">The sequence shown here is derived from an EMBL/GenBank/DDBJ whole genome shotgun (WGS) entry which is preliminary data.</text>
</comment>
<comment type="similarity">
    <text evidence="2">Belongs to the membrane fusion protein (MFP) (TC 8.A.1) family.</text>
</comment>
<keyword evidence="4 7" id="KW-0812">Transmembrane</keyword>
<dbReference type="PANTHER" id="PTHR30386">
    <property type="entry name" value="MEMBRANE FUSION SUBUNIT OF EMRAB-TOLC MULTIDRUG EFFLUX PUMP"/>
    <property type="match status" value="1"/>
</dbReference>
<dbReference type="Gene3D" id="2.40.50.100">
    <property type="match status" value="1"/>
</dbReference>
<dbReference type="InterPro" id="IPR058982">
    <property type="entry name" value="Beta-barrel_AprE"/>
</dbReference>
<dbReference type="PROSITE" id="PS00543">
    <property type="entry name" value="HLYD_FAMILY"/>
    <property type="match status" value="1"/>
</dbReference>
<dbReference type="GO" id="GO:0009306">
    <property type="term" value="P:protein secretion"/>
    <property type="evidence" value="ECO:0007669"/>
    <property type="project" value="InterPro"/>
</dbReference>
<gene>
    <name evidence="10" type="ORF">FHU12_4079</name>
</gene>
<evidence type="ECO:0000256" key="1">
    <source>
        <dbReference type="ARBA" id="ARBA00004167"/>
    </source>
</evidence>
<feature type="domain" description="AprE-like beta-barrel" evidence="9">
    <location>
        <begin position="315"/>
        <end position="407"/>
    </location>
</feature>
<evidence type="ECO:0000256" key="2">
    <source>
        <dbReference type="ARBA" id="ARBA00009477"/>
    </source>
</evidence>
<accession>A0AA46QDS3</accession>
<evidence type="ECO:0000259" key="8">
    <source>
        <dbReference type="Pfam" id="PF25994"/>
    </source>
</evidence>
<keyword evidence="5 7" id="KW-1133">Transmembrane helix</keyword>
<dbReference type="Pfam" id="PF25994">
    <property type="entry name" value="HH_AprE"/>
    <property type="match status" value="1"/>
</dbReference>
<evidence type="ECO:0000313" key="10">
    <source>
        <dbReference type="EMBL" id="TQI86457.1"/>
    </source>
</evidence>
<dbReference type="InterPro" id="IPR006144">
    <property type="entry name" value="Secretion_HlyD_CS"/>
</dbReference>
<dbReference type="InterPro" id="IPR058781">
    <property type="entry name" value="HH_AprE-like"/>
</dbReference>
<evidence type="ECO:0000259" key="9">
    <source>
        <dbReference type="Pfam" id="PF26002"/>
    </source>
</evidence>
<name>A0AA46QDS3_SERMA</name>
<dbReference type="PRINTS" id="PR01490">
    <property type="entry name" value="RTXTOXIND"/>
</dbReference>
<dbReference type="Gene3D" id="2.40.30.170">
    <property type="match status" value="1"/>
</dbReference>
<protein>
    <submittedName>
        <fullName evidence="10">Adhesin transport system membrane fusion protein</fullName>
    </submittedName>
</protein>
<feature type="transmembrane region" description="Helical" evidence="7">
    <location>
        <begin position="59"/>
        <end position="77"/>
    </location>
</feature>
<dbReference type="AlphaFoldDB" id="A0AA46QDS3"/>
<keyword evidence="6 7" id="KW-0472">Membrane</keyword>
<evidence type="ECO:0000256" key="5">
    <source>
        <dbReference type="ARBA" id="ARBA00022989"/>
    </source>
</evidence>
<sequence>MLSQLFSRFKMNRVAIKEKLKSINYFFFKNEDLNSEADSVDDYIACYSGKKGERGKIQLTLAIIIFFLSFLILWAYISEIDEVSKGNGQVIPSSKEKIIQSMDGGILKRLYVKEGQIVTPGEALVQMDTTRTQASVSETTERYHALLAQQARLKAEVNSTKIVFPEDLKKKAELIEAETRLFESRKKHFEDSLVSLRDSRLLLQRELDINSKLSKLGASSSVDVIRLKKQLVDLNMKEADLISQYYLKSREELSKVSTEISSLSQVILGKNDLLYKSTVRSPVRGIVKNIVTNTIDGVISPNGIIMYIVPLDDSLLIEAKISPRDIAFIRPGQSARIKITAYEYSIYGGLDGEVVTISPDTIKDEQRPDILYYRVYIRTTKDYLEKIKGKRFYISPGMIASVDIRTGSKTILDYLVKPFNKVNEALRER</sequence>
<dbReference type="SUPFAM" id="SSF111369">
    <property type="entry name" value="HlyD-like secretion proteins"/>
    <property type="match status" value="1"/>
</dbReference>
<evidence type="ECO:0000313" key="11">
    <source>
        <dbReference type="Proteomes" id="UP000320710"/>
    </source>
</evidence>
<comment type="subcellular location">
    <subcellularLocation>
        <location evidence="1">Membrane</location>
        <topology evidence="1">Single-pass membrane protein</topology>
    </subcellularLocation>
</comment>
<dbReference type="GO" id="GO:0016020">
    <property type="term" value="C:membrane"/>
    <property type="evidence" value="ECO:0007669"/>
    <property type="project" value="UniProtKB-SubCell"/>
</dbReference>